<feature type="transmembrane region" description="Helical" evidence="5">
    <location>
        <begin position="40"/>
        <end position="61"/>
    </location>
</feature>
<organism evidence="6 7">
    <name type="scientific">Ruegeria profundi</name>
    <dbReference type="NCBI Taxonomy" id="1685378"/>
    <lineage>
        <taxon>Bacteria</taxon>
        <taxon>Pseudomonadati</taxon>
        <taxon>Pseudomonadota</taxon>
        <taxon>Alphaproteobacteria</taxon>
        <taxon>Rhodobacterales</taxon>
        <taxon>Roseobacteraceae</taxon>
        <taxon>Ruegeria</taxon>
    </lineage>
</organism>
<feature type="transmembrane region" description="Helical" evidence="5">
    <location>
        <begin position="118"/>
        <end position="141"/>
    </location>
</feature>
<dbReference type="InterPro" id="IPR000292">
    <property type="entry name" value="For/NO2_transpt"/>
</dbReference>
<evidence type="ECO:0000313" key="6">
    <source>
        <dbReference type="EMBL" id="KUJ77285.1"/>
    </source>
</evidence>
<evidence type="ECO:0000256" key="3">
    <source>
        <dbReference type="ARBA" id="ARBA00022989"/>
    </source>
</evidence>
<sequence length="270" mass="29259">MNDTTEKEAIEEATGLAPREIYEVIRREGKEELERPHKSLVWSGFAAGIMISFSVLAEAILRTYLPDTPGRYLIENFGYSFGFLLVIMGRLQLFTENTITTVFPLVASPTRTMLGRVLRLWSTVLAANVVGAFCAASLFAFTPAIPSDLLPAITELSEHALGFSPGVAFARAIPAGVLVAALVWMLPQSLASSFWLIIAFTWLIAAGDFAHIVAGSVEMWFLLLTGAKGVAEAAFGFFIPVFFGNVVGGTVIFTLMAWGQVQEEVDNGSK</sequence>
<dbReference type="Proteomes" id="UP000053690">
    <property type="component" value="Unassembled WGS sequence"/>
</dbReference>
<keyword evidence="7" id="KW-1185">Reference proteome</keyword>
<dbReference type="PANTHER" id="PTHR30520">
    <property type="entry name" value="FORMATE TRANSPORTER-RELATED"/>
    <property type="match status" value="1"/>
</dbReference>
<feature type="transmembrane region" description="Helical" evidence="5">
    <location>
        <begin position="234"/>
        <end position="258"/>
    </location>
</feature>
<dbReference type="OrthoDB" id="261587at2"/>
<feature type="transmembrane region" description="Helical" evidence="5">
    <location>
        <begin position="161"/>
        <end position="186"/>
    </location>
</feature>
<comment type="subcellular location">
    <subcellularLocation>
        <location evidence="1">Membrane</location>
        <topology evidence="1">Multi-pass membrane protein</topology>
    </subcellularLocation>
</comment>
<comment type="caution">
    <text evidence="6">The sequence shown here is derived from an EMBL/GenBank/DDBJ whole genome shotgun (WGS) entry which is preliminary data.</text>
</comment>
<dbReference type="STRING" id="1685378.AVO44_18060"/>
<evidence type="ECO:0000256" key="2">
    <source>
        <dbReference type="ARBA" id="ARBA00022692"/>
    </source>
</evidence>
<evidence type="ECO:0000256" key="4">
    <source>
        <dbReference type="ARBA" id="ARBA00023136"/>
    </source>
</evidence>
<dbReference type="GO" id="GO:0005886">
    <property type="term" value="C:plasma membrane"/>
    <property type="evidence" value="ECO:0007669"/>
    <property type="project" value="TreeGrafter"/>
</dbReference>
<keyword evidence="2 5" id="KW-0812">Transmembrane</keyword>
<accession>A0A0X3TNC9</accession>
<name>A0A0X3TNC9_9RHOB</name>
<dbReference type="RefSeq" id="WP_068340160.1">
    <property type="nucleotide sequence ID" value="NZ_LQBP01000011.1"/>
</dbReference>
<evidence type="ECO:0000256" key="5">
    <source>
        <dbReference type="SAM" id="Phobius"/>
    </source>
</evidence>
<keyword evidence="4 5" id="KW-0472">Membrane</keyword>
<feature type="transmembrane region" description="Helical" evidence="5">
    <location>
        <begin position="81"/>
        <end position="106"/>
    </location>
</feature>
<reference evidence="7" key="1">
    <citation type="submission" date="2015-12" db="EMBL/GenBank/DDBJ databases">
        <authorList>
            <person name="Zhang G."/>
            <person name="Stingl U."/>
        </authorList>
    </citation>
    <scope>NUCLEOTIDE SEQUENCE [LARGE SCALE GENOMIC DNA]</scope>
    <source>
        <strain evidence="7">ZGT108</strain>
    </source>
</reference>
<proteinExistence type="predicted"/>
<dbReference type="Gene3D" id="1.20.1080.10">
    <property type="entry name" value="Glycerol uptake facilitator protein"/>
    <property type="match status" value="1"/>
</dbReference>
<dbReference type="EMBL" id="LQBP01000011">
    <property type="protein sequence ID" value="KUJ77285.1"/>
    <property type="molecule type" value="Genomic_DNA"/>
</dbReference>
<keyword evidence="3 5" id="KW-1133">Transmembrane helix</keyword>
<feature type="transmembrane region" description="Helical" evidence="5">
    <location>
        <begin position="193"/>
        <end position="214"/>
    </location>
</feature>
<evidence type="ECO:0000256" key="1">
    <source>
        <dbReference type="ARBA" id="ARBA00004141"/>
    </source>
</evidence>
<dbReference type="InterPro" id="IPR023271">
    <property type="entry name" value="Aquaporin-like"/>
</dbReference>
<dbReference type="Pfam" id="PF01226">
    <property type="entry name" value="Form_Nir_trans"/>
    <property type="match status" value="1"/>
</dbReference>
<dbReference type="AlphaFoldDB" id="A0A0X3TNC9"/>
<dbReference type="PANTHER" id="PTHR30520:SF2">
    <property type="entry name" value="INNER MEMBRANE PROTEIN YFDC"/>
    <property type="match status" value="1"/>
</dbReference>
<gene>
    <name evidence="6" type="ORF">AVO44_18060</name>
</gene>
<dbReference type="GO" id="GO:0015499">
    <property type="term" value="F:formate transmembrane transporter activity"/>
    <property type="evidence" value="ECO:0007669"/>
    <property type="project" value="TreeGrafter"/>
</dbReference>
<protein>
    <submittedName>
        <fullName evidence="6">Transporter (Formate/nitrite transporter family protein)</fullName>
    </submittedName>
</protein>
<evidence type="ECO:0000313" key="7">
    <source>
        <dbReference type="Proteomes" id="UP000053690"/>
    </source>
</evidence>